<dbReference type="Pfam" id="PF06605">
    <property type="entry name" value="Prophage_tail"/>
    <property type="match status" value="1"/>
</dbReference>
<proteinExistence type="predicted"/>
<organism evidence="2">
    <name type="scientific">bioreactor metagenome</name>
    <dbReference type="NCBI Taxonomy" id="1076179"/>
    <lineage>
        <taxon>unclassified sequences</taxon>
        <taxon>metagenomes</taxon>
        <taxon>ecological metagenomes</taxon>
    </lineage>
</organism>
<reference evidence="2" key="1">
    <citation type="submission" date="2019-08" db="EMBL/GenBank/DDBJ databases">
        <authorList>
            <person name="Kucharzyk K."/>
            <person name="Murdoch R.W."/>
            <person name="Higgins S."/>
            <person name="Loffler F."/>
        </authorList>
    </citation>
    <scope>NUCLEOTIDE SEQUENCE</scope>
</reference>
<sequence>MSKLKVLSPAMVELATIHDTLSCARKEVINGENTLNFETFLTTEHKSLINKTNLIELDTDYFDIASYHKGQETGGRLYVSAACEHISNRLNRKAYDLEYFTETGTPEEILGKLLEGTGFTVGTVEFSETETYSIQEKKSRRACVVQFTEYLGGELSFLGFTVSILAHRGSNTPKDLMADRNIDVLSEDVDKTTLDAEGNPSVSYELTLIQPMALSLGDVVTLVYEPMDIDITLRIISITTDPYNDDNISFAISNTVPAMEDAAYRIETETVRKDARMNGVRIGPTYGYECVTYDNFARSYFNASNLAMQQGDGSGSNWVNVIYFDPAAKKYKITGDVQIEGQLASDADFTDSLYAEQGDISQLTVDWLKASNRLWKYLNDDFTDDNFVEIHGPYIRHITAKIKDPHVEIQLQNRYGDLLYWNGDITAATLNADGWPEIDGTRLYTKKTESEWPVMVYEYSETVKLGIGFRQDPGGSGFDIPMIELGAGTGTGDNGKGFVYKGLSGLYLDYYSSVDGSLRRIILGDDGIVLTPYGLNSIDFYPNGFNAVYDGETVAYTWTKDESGRITSLITEDMVTIPVTRHAEDM</sequence>
<comment type="caution">
    <text evidence="2">The sequence shown here is derived from an EMBL/GenBank/DDBJ whole genome shotgun (WGS) entry which is preliminary data.</text>
</comment>
<dbReference type="EMBL" id="VSSQ01002904">
    <property type="protein sequence ID" value="MPM18013.1"/>
    <property type="molecule type" value="Genomic_DNA"/>
</dbReference>
<name>A0A644XUN5_9ZZZZ</name>
<evidence type="ECO:0000313" key="2">
    <source>
        <dbReference type="EMBL" id="MPM18013.1"/>
    </source>
</evidence>
<evidence type="ECO:0000259" key="1">
    <source>
        <dbReference type="Pfam" id="PF06605"/>
    </source>
</evidence>
<dbReference type="InterPro" id="IPR010572">
    <property type="entry name" value="Tail_dom"/>
</dbReference>
<accession>A0A644XUN5</accession>
<protein>
    <recommendedName>
        <fullName evidence="1">Tail spike domain-containing protein</fullName>
    </recommendedName>
</protein>
<gene>
    <name evidence="2" type="ORF">SDC9_64414</name>
</gene>
<dbReference type="AlphaFoldDB" id="A0A644XUN5"/>
<feature type="domain" description="Tail spike" evidence="1">
    <location>
        <begin position="198"/>
        <end position="262"/>
    </location>
</feature>